<evidence type="ECO:0000256" key="1">
    <source>
        <dbReference type="SAM" id="MobiDB-lite"/>
    </source>
</evidence>
<evidence type="ECO:0000313" key="2">
    <source>
        <dbReference type="EMBL" id="GAA0184616.1"/>
    </source>
</evidence>
<name>A0AAV3RYA1_LITER</name>
<organism evidence="2 3">
    <name type="scientific">Lithospermum erythrorhizon</name>
    <name type="common">Purple gromwell</name>
    <name type="synonym">Lithospermum officinale var. erythrorhizon</name>
    <dbReference type="NCBI Taxonomy" id="34254"/>
    <lineage>
        <taxon>Eukaryota</taxon>
        <taxon>Viridiplantae</taxon>
        <taxon>Streptophyta</taxon>
        <taxon>Embryophyta</taxon>
        <taxon>Tracheophyta</taxon>
        <taxon>Spermatophyta</taxon>
        <taxon>Magnoliopsida</taxon>
        <taxon>eudicotyledons</taxon>
        <taxon>Gunneridae</taxon>
        <taxon>Pentapetalae</taxon>
        <taxon>asterids</taxon>
        <taxon>lamiids</taxon>
        <taxon>Boraginales</taxon>
        <taxon>Boraginaceae</taxon>
        <taxon>Boraginoideae</taxon>
        <taxon>Lithospermeae</taxon>
        <taxon>Lithospermum</taxon>
    </lineage>
</organism>
<dbReference type="AlphaFoldDB" id="A0AAV3RYA1"/>
<proteinExistence type="predicted"/>
<evidence type="ECO:0000313" key="3">
    <source>
        <dbReference type="Proteomes" id="UP001454036"/>
    </source>
</evidence>
<comment type="caution">
    <text evidence="2">The sequence shown here is derived from an EMBL/GenBank/DDBJ whole genome shotgun (WGS) entry which is preliminary data.</text>
</comment>
<accession>A0AAV3RYA1</accession>
<reference evidence="2 3" key="1">
    <citation type="submission" date="2024-01" db="EMBL/GenBank/DDBJ databases">
        <title>The complete chloroplast genome sequence of Lithospermum erythrorhizon: insights into the phylogenetic relationship among Boraginaceae species and the maternal lineages of purple gromwells.</title>
        <authorList>
            <person name="Okada T."/>
            <person name="Watanabe K."/>
        </authorList>
    </citation>
    <scope>NUCLEOTIDE SEQUENCE [LARGE SCALE GENOMIC DNA]</scope>
</reference>
<dbReference type="EMBL" id="BAABME010012022">
    <property type="protein sequence ID" value="GAA0184616.1"/>
    <property type="molecule type" value="Genomic_DNA"/>
</dbReference>
<keyword evidence="3" id="KW-1185">Reference proteome</keyword>
<sequence length="141" mass="16413">MASSSFPFAEHSLSPDYTSSVGNAPERTPSPEYTPAVVDHYVYRHRWVALCDRLRGKPVSQLRDMEYEIFEQLEADLEFDHKYLVMLATLGNFFRWADFMDTLAQEIQVRQSSYRVLFHDAHSTALCQSLYNRELLSQAKQ</sequence>
<dbReference type="Proteomes" id="UP001454036">
    <property type="component" value="Unassembled WGS sequence"/>
</dbReference>
<feature type="region of interest" description="Disordered" evidence="1">
    <location>
        <begin position="1"/>
        <end position="32"/>
    </location>
</feature>
<gene>
    <name evidence="2" type="ORF">LIER_31904</name>
</gene>
<protein>
    <submittedName>
        <fullName evidence="2">Uncharacterized protein</fullName>
    </submittedName>
</protein>